<sequence length="226" mass="25564">MHIEFITIHSAALEATRNFYRDTLELPIQQESETSFSVQIGSTTFTLHQAPPGNTPFYHFAFDVPSNQFEEAKSWIQERVSLSKEHDDDEVYFPSIDAKSLYFEDPSGNIVEWICRLSDATASSEPFHPTLLQKASEMSLVVHDKLNVAQQLESIGVYSRDHQPASAEGLTFLGEREDAVYLLLMPENRVWYFSDKLSVVHPLSIRLQGASIEITSSGKFICSKDN</sequence>
<dbReference type="InterPro" id="IPR040553">
    <property type="entry name" value="TxDE"/>
</dbReference>
<evidence type="ECO:0000313" key="3">
    <source>
        <dbReference type="Proteomes" id="UP000228680"/>
    </source>
</evidence>
<protein>
    <submittedName>
        <fullName evidence="2">Glyoxalase</fullName>
    </submittedName>
</protein>
<name>A0A2M9EY39_9BACL</name>
<dbReference type="InterPro" id="IPR029068">
    <property type="entry name" value="Glyas_Bleomycin-R_OHBP_Dase"/>
</dbReference>
<dbReference type="RefSeq" id="WP_100353901.1">
    <property type="nucleotide sequence ID" value="NZ_PCGR01000003.1"/>
</dbReference>
<dbReference type="PROSITE" id="PS51819">
    <property type="entry name" value="VOC"/>
    <property type="match status" value="1"/>
</dbReference>
<dbReference type="Proteomes" id="UP000228680">
    <property type="component" value="Unassembled WGS sequence"/>
</dbReference>
<dbReference type="Gene3D" id="3.10.180.10">
    <property type="entry name" value="2,3-Dihydroxybiphenyl 1,2-Dioxygenase, domain 1"/>
    <property type="match status" value="1"/>
</dbReference>
<gene>
    <name evidence="2" type="ORF">CQS04_09410</name>
</gene>
<dbReference type="OrthoDB" id="8018325at2"/>
<reference evidence="2 3" key="1">
    <citation type="submission" date="2017-10" db="EMBL/GenBank/DDBJ databases">
        <title>Draft genome of Chryseomicrobium casticus sp. nov.</title>
        <authorList>
            <person name="Chakraborty R."/>
            <person name="Saha T."/>
        </authorList>
    </citation>
    <scope>NUCLEOTIDE SEQUENCE [LARGE SCALE GENOMIC DNA]</scope>
    <source>
        <strain evidence="2 3">ET03</strain>
    </source>
</reference>
<proteinExistence type="predicted"/>
<accession>A0A2M9EY39</accession>
<dbReference type="AlphaFoldDB" id="A0A2M9EY39"/>
<organism evidence="2 3">
    <name type="scientific">Chryseomicrobium excrementi</name>
    <dbReference type="NCBI Taxonomy" id="2041346"/>
    <lineage>
        <taxon>Bacteria</taxon>
        <taxon>Bacillati</taxon>
        <taxon>Bacillota</taxon>
        <taxon>Bacilli</taxon>
        <taxon>Bacillales</taxon>
        <taxon>Caryophanaceae</taxon>
        <taxon>Chryseomicrobium</taxon>
    </lineage>
</organism>
<feature type="domain" description="VOC" evidence="1">
    <location>
        <begin position="2"/>
        <end position="116"/>
    </location>
</feature>
<dbReference type="InterPro" id="IPR037523">
    <property type="entry name" value="VOC_core"/>
</dbReference>
<comment type="caution">
    <text evidence="2">The sequence shown here is derived from an EMBL/GenBank/DDBJ whole genome shotgun (WGS) entry which is preliminary data.</text>
</comment>
<keyword evidence="3" id="KW-1185">Reference proteome</keyword>
<evidence type="ECO:0000259" key="1">
    <source>
        <dbReference type="PROSITE" id="PS51819"/>
    </source>
</evidence>
<dbReference type="EMBL" id="PCGR01000003">
    <property type="protein sequence ID" value="PJK16122.1"/>
    <property type="molecule type" value="Genomic_DNA"/>
</dbReference>
<evidence type="ECO:0000313" key="2">
    <source>
        <dbReference type="EMBL" id="PJK16122.1"/>
    </source>
</evidence>
<dbReference type="SUPFAM" id="SSF54593">
    <property type="entry name" value="Glyoxalase/Bleomycin resistance protein/Dihydroxybiphenyl dioxygenase"/>
    <property type="match status" value="1"/>
</dbReference>
<dbReference type="Pfam" id="PF18711">
    <property type="entry name" value="TxDE"/>
    <property type="match status" value="1"/>
</dbReference>